<sequence length="66" mass="7266">MALARCSYLVVEVRVLSQDISRTLSLKVKPTAHNGLTVGSNPAESIYQASKKLIGIRHMCNHLTMI</sequence>
<organism evidence="1 2">
    <name type="scientific">Staphylococcus phage qdsa002</name>
    <dbReference type="NCBI Taxonomy" id="1970746"/>
    <lineage>
        <taxon>Viruses</taxon>
        <taxon>Duplodnaviria</taxon>
        <taxon>Heunggongvirae</taxon>
        <taxon>Uroviricota</taxon>
        <taxon>Caudoviricetes</taxon>
        <taxon>Herelleviridae</taxon>
        <taxon>Twortvirinae</taxon>
        <taxon>Kayvirus</taxon>
        <taxon>Kayvirus G15</taxon>
    </lineage>
</organism>
<proteinExistence type="predicted"/>
<protein>
    <submittedName>
        <fullName evidence="1">Uncharacterized protein</fullName>
    </submittedName>
</protein>
<gene>
    <name evidence="1" type="ORF">qdsa002_45</name>
</gene>
<dbReference type="EMBL" id="KY779849">
    <property type="protein sequence ID" value="ARQ96002.1"/>
    <property type="molecule type" value="Genomic_DNA"/>
</dbReference>
<name>A0A1X9SIV4_9CAUD</name>
<accession>A0A1X9SIV4</accession>
<dbReference type="Proteomes" id="UP000225347">
    <property type="component" value="Segment"/>
</dbReference>
<evidence type="ECO:0000313" key="1">
    <source>
        <dbReference type="EMBL" id="ARQ96002.1"/>
    </source>
</evidence>
<evidence type="ECO:0000313" key="2">
    <source>
        <dbReference type="Proteomes" id="UP000225347"/>
    </source>
</evidence>
<reference evidence="1 2" key="1">
    <citation type="submission" date="2017-03" db="EMBL/GenBank/DDBJ databases">
        <title>Efficacy of two virulent bacteriophages, qdsa001 and qdsa002, against Staphylococcus aureus biofilms and their genome analysis.</title>
        <authorList>
            <person name="Lv X."/>
            <person name="Wang J."/>
            <person name="Lin H."/>
        </authorList>
    </citation>
    <scope>NUCLEOTIDE SEQUENCE [LARGE SCALE GENOMIC DNA]</scope>
</reference>